<feature type="transmembrane region" description="Helical" evidence="1">
    <location>
        <begin position="71"/>
        <end position="90"/>
    </location>
</feature>
<evidence type="ECO:0000313" key="2">
    <source>
        <dbReference type="EMBL" id="OIR02997.1"/>
    </source>
</evidence>
<feature type="transmembrane region" description="Helical" evidence="1">
    <location>
        <begin position="183"/>
        <end position="204"/>
    </location>
</feature>
<reference evidence="2" key="1">
    <citation type="submission" date="2016-10" db="EMBL/GenBank/DDBJ databases">
        <title>Sequence of Gallionella enrichment culture.</title>
        <authorList>
            <person name="Poehlein A."/>
            <person name="Muehling M."/>
            <person name="Daniel R."/>
        </authorList>
    </citation>
    <scope>NUCLEOTIDE SEQUENCE</scope>
</reference>
<dbReference type="EMBL" id="MLJW01000070">
    <property type="protein sequence ID" value="OIR02997.1"/>
    <property type="molecule type" value="Genomic_DNA"/>
</dbReference>
<sequence>MQSLIKIEWLKIKKYPAFWWMLIIVALTYPGINYMFHNIYEQIIGRKDMAGNVAKFLLGNPFSFPDAWHSVAYFSSFFVIVPALLIIMLVSNEYTYKTHRQNIIDGWSRSQFINAKMIDVFIISFIVTLSFTIVAAIFGFYFSDAVRVTRWAEELQYIPLFFLQTFAQLSWAFLLAFLIKRAFIALGIFVFYSLIIENIIKGYFKFREWGVREFFPFEISNRLLPMPNFLGKIDAASNEAYKKTLVDINWHILYTLILTSAIWWLCYAINKKRDL</sequence>
<dbReference type="PANTHER" id="PTHR37305">
    <property type="entry name" value="INTEGRAL MEMBRANE PROTEIN-RELATED"/>
    <property type="match status" value="1"/>
</dbReference>
<feature type="transmembrane region" description="Helical" evidence="1">
    <location>
        <begin position="248"/>
        <end position="269"/>
    </location>
</feature>
<organism evidence="2">
    <name type="scientific">mine drainage metagenome</name>
    <dbReference type="NCBI Taxonomy" id="410659"/>
    <lineage>
        <taxon>unclassified sequences</taxon>
        <taxon>metagenomes</taxon>
        <taxon>ecological metagenomes</taxon>
    </lineage>
</organism>
<protein>
    <submittedName>
        <fullName evidence="2">ABC-2 family transporter protein</fullName>
    </submittedName>
</protein>
<accession>A0A1J5SFN6</accession>
<dbReference type="PANTHER" id="PTHR37305:SF1">
    <property type="entry name" value="MEMBRANE PROTEIN"/>
    <property type="match status" value="1"/>
</dbReference>
<feature type="transmembrane region" description="Helical" evidence="1">
    <location>
        <begin position="118"/>
        <end position="143"/>
    </location>
</feature>
<name>A0A1J5SFN6_9ZZZZ</name>
<dbReference type="AlphaFoldDB" id="A0A1J5SFN6"/>
<comment type="caution">
    <text evidence="2">The sequence shown here is derived from an EMBL/GenBank/DDBJ whole genome shotgun (WGS) entry which is preliminary data.</text>
</comment>
<feature type="transmembrane region" description="Helical" evidence="1">
    <location>
        <begin position="12"/>
        <end position="32"/>
    </location>
</feature>
<keyword evidence="1" id="KW-0812">Transmembrane</keyword>
<gene>
    <name evidence="2" type="ORF">GALL_149970</name>
</gene>
<feature type="transmembrane region" description="Helical" evidence="1">
    <location>
        <begin position="155"/>
        <end position="176"/>
    </location>
</feature>
<evidence type="ECO:0000256" key="1">
    <source>
        <dbReference type="SAM" id="Phobius"/>
    </source>
</evidence>
<dbReference type="Pfam" id="PF12730">
    <property type="entry name" value="ABC2_membrane_4"/>
    <property type="match status" value="1"/>
</dbReference>
<keyword evidence="1" id="KW-1133">Transmembrane helix</keyword>
<keyword evidence="1" id="KW-0472">Membrane</keyword>
<proteinExistence type="predicted"/>